<dbReference type="InterPro" id="IPR005103">
    <property type="entry name" value="AA9_LPMO"/>
</dbReference>
<comment type="catalytic activity">
    <reaction evidence="14">
        <text>[(1-&gt;4)-beta-D-glucosyl]n+m + reduced acceptor + O2 = 4-dehydro-beta-D-glucosyl-[(1-&gt;4)-beta-D-glucosyl]n-1 + [(1-&gt;4)-beta-D-glucosyl]m + acceptor + H2O.</text>
        <dbReference type="EC" id="1.14.99.56"/>
    </reaction>
</comment>
<dbReference type="AlphaFoldDB" id="A0A9W4U1N0"/>
<feature type="domain" description="Auxiliary Activity family 9 catalytic" evidence="17">
    <location>
        <begin position="25"/>
        <end position="250"/>
    </location>
</feature>
<evidence type="ECO:0000256" key="15">
    <source>
        <dbReference type="ARBA" id="ARBA00047174"/>
    </source>
</evidence>
<protein>
    <recommendedName>
        <fullName evidence="15">lytic cellulose monooxygenase (C4-dehydrogenating)</fullName>
        <ecNumber evidence="15">1.14.99.56</ecNumber>
    </recommendedName>
</protein>
<evidence type="ECO:0000256" key="4">
    <source>
        <dbReference type="ARBA" id="ARBA00022723"/>
    </source>
</evidence>
<evidence type="ECO:0000256" key="9">
    <source>
        <dbReference type="ARBA" id="ARBA00023033"/>
    </source>
</evidence>
<keyword evidence="6" id="KW-0136">Cellulose degradation</keyword>
<proteinExistence type="inferred from homology"/>
<evidence type="ECO:0000256" key="10">
    <source>
        <dbReference type="ARBA" id="ARBA00023157"/>
    </source>
</evidence>
<keyword evidence="8" id="KW-0186">Copper</keyword>
<evidence type="ECO:0000256" key="14">
    <source>
        <dbReference type="ARBA" id="ARBA00045077"/>
    </source>
</evidence>
<keyword evidence="19" id="KW-1185">Reference proteome</keyword>
<keyword evidence="5 16" id="KW-0732">Signal</keyword>
<evidence type="ECO:0000256" key="3">
    <source>
        <dbReference type="ARBA" id="ARBA00022525"/>
    </source>
</evidence>
<dbReference type="GO" id="GO:0030245">
    <property type="term" value="P:cellulose catabolic process"/>
    <property type="evidence" value="ECO:0007669"/>
    <property type="project" value="UniProtKB-KW"/>
</dbReference>
<sequence length="253" mass="27667">MKVTSKAAAGLLGLLCSQAVEVHAHMSAAHLLVNGSDLGQFTYVLKTTPAVPPSYYSLPETSLVGHTIPQYDNEGIITTNATCGISPWHSMNTTKIADVVAGSEVGFRVLNDTEVGFSGQFAAFYHPGPASVWLSKAPNNNVKAYRGEGDWFKIAYAGPLNDTTWSNYQQRLNPYDYSTWQDTLNFTIPKRTPPGEYLMRFEYLYPNSHIGYSQWNINCALVNIMGPGGSEPPASALAKFPGTYNREDASKLT</sequence>
<evidence type="ECO:0000256" key="1">
    <source>
        <dbReference type="ARBA" id="ARBA00001973"/>
    </source>
</evidence>
<keyword evidence="10" id="KW-1015">Disulfide bond</keyword>
<dbReference type="Proteomes" id="UP001152607">
    <property type="component" value="Unassembled WGS sequence"/>
</dbReference>
<comment type="subcellular location">
    <subcellularLocation>
        <location evidence="2">Secreted</location>
    </subcellularLocation>
</comment>
<keyword evidence="12" id="KW-0624">Polysaccharide degradation</keyword>
<evidence type="ECO:0000313" key="18">
    <source>
        <dbReference type="EMBL" id="CAI6234547.1"/>
    </source>
</evidence>
<dbReference type="Pfam" id="PF03443">
    <property type="entry name" value="AA9"/>
    <property type="match status" value="1"/>
</dbReference>
<organism evidence="18 19">
    <name type="scientific">Periconia digitata</name>
    <dbReference type="NCBI Taxonomy" id="1303443"/>
    <lineage>
        <taxon>Eukaryota</taxon>
        <taxon>Fungi</taxon>
        <taxon>Dikarya</taxon>
        <taxon>Ascomycota</taxon>
        <taxon>Pezizomycotina</taxon>
        <taxon>Dothideomycetes</taxon>
        <taxon>Pleosporomycetidae</taxon>
        <taxon>Pleosporales</taxon>
        <taxon>Massarineae</taxon>
        <taxon>Periconiaceae</taxon>
        <taxon>Periconia</taxon>
    </lineage>
</organism>
<dbReference type="PANTHER" id="PTHR33353:SF10">
    <property type="entry name" value="ENDO-BETA-1,4-GLUCANASE D"/>
    <property type="match status" value="1"/>
</dbReference>
<evidence type="ECO:0000256" key="6">
    <source>
        <dbReference type="ARBA" id="ARBA00023001"/>
    </source>
</evidence>
<dbReference type="GO" id="GO:0004497">
    <property type="term" value="F:monooxygenase activity"/>
    <property type="evidence" value="ECO:0007669"/>
    <property type="project" value="UniProtKB-KW"/>
</dbReference>
<dbReference type="GO" id="GO:0005576">
    <property type="term" value="C:extracellular region"/>
    <property type="evidence" value="ECO:0007669"/>
    <property type="project" value="UniProtKB-SubCell"/>
</dbReference>
<evidence type="ECO:0000259" key="17">
    <source>
        <dbReference type="Pfam" id="PF03443"/>
    </source>
</evidence>
<evidence type="ECO:0000256" key="8">
    <source>
        <dbReference type="ARBA" id="ARBA00023008"/>
    </source>
</evidence>
<comment type="cofactor">
    <cofactor evidence="1">
        <name>Cu(2+)</name>
        <dbReference type="ChEBI" id="CHEBI:29036"/>
    </cofactor>
</comment>
<evidence type="ECO:0000313" key="19">
    <source>
        <dbReference type="Proteomes" id="UP001152607"/>
    </source>
</evidence>
<dbReference type="GO" id="GO:0046872">
    <property type="term" value="F:metal ion binding"/>
    <property type="evidence" value="ECO:0007669"/>
    <property type="project" value="UniProtKB-KW"/>
</dbReference>
<evidence type="ECO:0000256" key="7">
    <source>
        <dbReference type="ARBA" id="ARBA00023002"/>
    </source>
</evidence>
<keyword evidence="3" id="KW-0964">Secreted</keyword>
<reference evidence="18" key="1">
    <citation type="submission" date="2023-01" db="EMBL/GenBank/DDBJ databases">
        <authorList>
            <person name="Van Ghelder C."/>
            <person name="Rancurel C."/>
        </authorList>
    </citation>
    <scope>NUCLEOTIDE SEQUENCE</scope>
    <source>
        <strain evidence="18">CNCM I-4278</strain>
    </source>
</reference>
<evidence type="ECO:0000256" key="13">
    <source>
        <dbReference type="ARBA" id="ARBA00044502"/>
    </source>
</evidence>
<evidence type="ECO:0000256" key="2">
    <source>
        <dbReference type="ARBA" id="ARBA00004613"/>
    </source>
</evidence>
<keyword evidence="4" id="KW-0479">Metal-binding</keyword>
<evidence type="ECO:0000256" key="11">
    <source>
        <dbReference type="ARBA" id="ARBA00023277"/>
    </source>
</evidence>
<evidence type="ECO:0000256" key="5">
    <source>
        <dbReference type="ARBA" id="ARBA00022729"/>
    </source>
</evidence>
<accession>A0A9W4U1N0</accession>
<keyword evidence="11" id="KW-0119">Carbohydrate metabolism</keyword>
<dbReference type="Gene3D" id="2.70.50.70">
    <property type="match status" value="1"/>
</dbReference>
<dbReference type="InterPro" id="IPR049892">
    <property type="entry name" value="AA9"/>
</dbReference>
<dbReference type="PANTHER" id="PTHR33353">
    <property type="entry name" value="PUTATIVE (AFU_ORTHOLOGUE AFUA_1G12560)-RELATED"/>
    <property type="match status" value="1"/>
</dbReference>
<comment type="caution">
    <text evidence="18">The sequence shown here is derived from an EMBL/GenBank/DDBJ whole genome shotgun (WGS) entry which is preliminary data.</text>
</comment>
<gene>
    <name evidence="18" type="ORF">PDIGIT_LOCUS349</name>
</gene>
<dbReference type="OrthoDB" id="6038816at2759"/>
<keyword evidence="7" id="KW-0560">Oxidoreductase</keyword>
<dbReference type="EC" id="1.14.99.56" evidence="15"/>
<feature type="signal peptide" evidence="16">
    <location>
        <begin position="1"/>
        <end position="24"/>
    </location>
</feature>
<comment type="similarity">
    <text evidence="13">Belongs to the polysaccharide monooxygenase AA9 family.</text>
</comment>
<evidence type="ECO:0000256" key="12">
    <source>
        <dbReference type="ARBA" id="ARBA00023326"/>
    </source>
</evidence>
<feature type="chain" id="PRO_5040726206" description="lytic cellulose monooxygenase (C4-dehydrogenating)" evidence="16">
    <location>
        <begin position="25"/>
        <end position="253"/>
    </location>
</feature>
<dbReference type="EMBL" id="CAOQHR010000001">
    <property type="protein sequence ID" value="CAI6234547.1"/>
    <property type="molecule type" value="Genomic_DNA"/>
</dbReference>
<keyword evidence="9" id="KW-0503">Monooxygenase</keyword>
<name>A0A9W4U1N0_9PLEO</name>
<evidence type="ECO:0000256" key="16">
    <source>
        <dbReference type="SAM" id="SignalP"/>
    </source>
</evidence>